<dbReference type="InterPro" id="IPR002547">
    <property type="entry name" value="tRNA-bd_dom"/>
</dbReference>
<reference evidence="5 6" key="1">
    <citation type="submission" date="2021-09" db="EMBL/GenBank/DDBJ databases">
        <title>WGS of Mycoplasma sp. Zaradi2 strains.</title>
        <authorList>
            <person name="Spergser J."/>
        </authorList>
    </citation>
    <scope>NUCLEOTIDE SEQUENCE [LARGE SCALE GENOMIC DNA]</scope>
    <source>
        <strain evidence="5 6">1331</strain>
    </source>
</reference>
<dbReference type="RefSeq" id="WP_223644357.1">
    <property type="nucleotide sequence ID" value="NZ_JAIQBY010000002.1"/>
</dbReference>
<keyword evidence="1 3" id="KW-0820">tRNA-binding</keyword>
<dbReference type="Proteomes" id="UP000772186">
    <property type="component" value="Unassembled WGS sequence"/>
</dbReference>
<dbReference type="EMBL" id="JAIQBY010000002">
    <property type="protein sequence ID" value="MBZ4195208.1"/>
    <property type="molecule type" value="Genomic_DNA"/>
</dbReference>
<evidence type="ECO:0000256" key="3">
    <source>
        <dbReference type="PROSITE-ProRule" id="PRU00209"/>
    </source>
</evidence>
<dbReference type="Pfam" id="PF01588">
    <property type="entry name" value="tRNA_bind"/>
    <property type="match status" value="1"/>
</dbReference>
<organism evidence="5 6">
    <name type="scientific">Mycoplasma tauri</name>
    <dbReference type="NCBI Taxonomy" id="547987"/>
    <lineage>
        <taxon>Bacteria</taxon>
        <taxon>Bacillati</taxon>
        <taxon>Mycoplasmatota</taxon>
        <taxon>Mollicutes</taxon>
        <taxon>Mycoplasmataceae</taxon>
        <taxon>Mycoplasma</taxon>
    </lineage>
</organism>
<keyword evidence="6" id="KW-1185">Reference proteome</keyword>
<dbReference type="PROSITE" id="PS50886">
    <property type="entry name" value="TRBD"/>
    <property type="match status" value="1"/>
</dbReference>
<comment type="caution">
    <text evidence="5">The sequence shown here is derived from an EMBL/GenBank/DDBJ whole genome shotgun (WGS) entry which is preliminary data.</text>
</comment>
<evidence type="ECO:0000313" key="6">
    <source>
        <dbReference type="Proteomes" id="UP000772186"/>
    </source>
</evidence>
<name>A0A953T3L5_9MOLU</name>
<feature type="domain" description="TRNA-binding" evidence="4">
    <location>
        <begin position="85"/>
        <end position="197"/>
    </location>
</feature>
<dbReference type="NCBIfam" id="NF045867">
    <property type="entry name" value="PheT_Nterm_rel"/>
    <property type="match status" value="1"/>
</dbReference>
<accession>A0A953T3L5</accession>
<evidence type="ECO:0000313" key="5">
    <source>
        <dbReference type="EMBL" id="MBZ4195208.1"/>
    </source>
</evidence>
<keyword evidence="2 3" id="KW-0694">RNA-binding</keyword>
<sequence length="203" mass="23243">MALFFNIDNNFKEAKIIFFDSRVQGIKFDVYDDFTVIRDENFNVASINIFSNVIKKENKNFGYLTANENNKLKEKILSKNSKYKFTEINYFLVGKITKRESHPKSDKLFVLLVDFGAETKQIITNTLYTTVGKYFVWCQPGSITASGLEIVESEIMGEKSYGMLCSSDSLGLSTGEKEKLDVFLNNANDNYLGKEIFELLDFD</sequence>
<proteinExistence type="predicted"/>
<gene>
    <name evidence="5" type="ORF">LAD73_00510</name>
</gene>
<evidence type="ECO:0000259" key="4">
    <source>
        <dbReference type="PROSITE" id="PS50886"/>
    </source>
</evidence>
<dbReference type="AlphaFoldDB" id="A0A953T3L5"/>
<protein>
    <submittedName>
        <fullName evidence="5">tRNA-binding protein</fullName>
    </submittedName>
</protein>
<dbReference type="InterPro" id="IPR012340">
    <property type="entry name" value="NA-bd_OB-fold"/>
</dbReference>
<evidence type="ECO:0000256" key="1">
    <source>
        <dbReference type="ARBA" id="ARBA00022555"/>
    </source>
</evidence>
<dbReference type="Gene3D" id="3.30.1940.10">
    <property type="entry name" value="YtpR-like"/>
    <property type="match status" value="1"/>
</dbReference>
<dbReference type="Gene3D" id="2.40.50.140">
    <property type="entry name" value="Nucleic acid-binding proteins"/>
    <property type="match status" value="1"/>
</dbReference>
<dbReference type="InterPro" id="IPR037154">
    <property type="entry name" value="YtpR-like_sf"/>
</dbReference>
<dbReference type="SUPFAM" id="SSF50249">
    <property type="entry name" value="Nucleic acid-binding proteins"/>
    <property type="match status" value="1"/>
</dbReference>
<evidence type="ECO:0000256" key="2">
    <source>
        <dbReference type="ARBA" id="ARBA00022884"/>
    </source>
</evidence>
<dbReference type="GO" id="GO:0000049">
    <property type="term" value="F:tRNA binding"/>
    <property type="evidence" value="ECO:0007669"/>
    <property type="project" value="UniProtKB-UniRule"/>
</dbReference>